<evidence type="ECO:0000313" key="3">
    <source>
        <dbReference type="Proteomes" id="UP001442494"/>
    </source>
</evidence>
<accession>A0ABV0JNH9</accession>
<evidence type="ECO:0000259" key="1">
    <source>
        <dbReference type="PROSITE" id="PS50801"/>
    </source>
</evidence>
<proteinExistence type="predicted"/>
<dbReference type="CDD" id="cd07043">
    <property type="entry name" value="STAS_anti-anti-sigma_factors"/>
    <property type="match status" value="1"/>
</dbReference>
<dbReference type="PROSITE" id="PS50801">
    <property type="entry name" value="STAS"/>
    <property type="match status" value="1"/>
</dbReference>
<dbReference type="InterPro" id="IPR036513">
    <property type="entry name" value="STAS_dom_sf"/>
</dbReference>
<protein>
    <submittedName>
        <fullName evidence="2">STAS domain-containing protein</fullName>
    </submittedName>
</protein>
<gene>
    <name evidence="2" type="ORF">NDI37_10940</name>
</gene>
<dbReference type="EMBL" id="JAMPKK010000019">
    <property type="protein sequence ID" value="MEP0864986.1"/>
    <property type="molecule type" value="Genomic_DNA"/>
</dbReference>
<dbReference type="InterPro" id="IPR002645">
    <property type="entry name" value="STAS_dom"/>
</dbReference>
<sequence length="111" mass="11882">MQSTLVRPNITVVCPQGHVNASNAVELQGELTAAVSSEQSIVLVDMAGVDLLDSAGLMALVSAHRLAHKLNRQFGLCSVSPSIRMIFELAQLDGVFEIFENQSAFEAAQKV</sequence>
<dbReference type="Pfam" id="PF01740">
    <property type="entry name" value="STAS"/>
    <property type="match status" value="1"/>
</dbReference>
<feature type="domain" description="STAS" evidence="1">
    <location>
        <begin position="1"/>
        <end position="111"/>
    </location>
</feature>
<comment type="caution">
    <text evidence="2">The sequence shown here is derived from an EMBL/GenBank/DDBJ whole genome shotgun (WGS) entry which is preliminary data.</text>
</comment>
<name>A0ABV0JNH9_9CYAN</name>
<dbReference type="SUPFAM" id="SSF52091">
    <property type="entry name" value="SpoIIaa-like"/>
    <property type="match status" value="1"/>
</dbReference>
<dbReference type="Proteomes" id="UP001442494">
    <property type="component" value="Unassembled WGS sequence"/>
</dbReference>
<keyword evidence="3" id="KW-1185">Reference proteome</keyword>
<dbReference type="Gene3D" id="3.30.750.24">
    <property type="entry name" value="STAS domain"/>
    <property type="match status" value="1"/>
</dbReference>
<dbReference type="PANTHER" id="PTHR33495">
    <property type="entry name" value="ANTI-SIGMA FACTOR ANTAGONIST TM_1081-RELATED-RELATED"/>
    <property type="match status" value="1"/>
</dbReference>
<evidence type="ECO:0000313" key="2">
    <source>
        <dbReference type="EMBL" id="MEP0864986.1"/>
    </source>
</evidence>
<dbReference type="RefSeq" id="WP_190423911.1">
    <property type="nucleotide sequence ID" value="NZ_JAMPKK010000019.1"/>
</dbReference>
<dbReference type="PANTHER" id="PTHR33495:SF2">
    <property type="entry name" value="ANTI-SIGMA FACTOR ANTAGONIST TM_1081-RELATED"/>
    <property type="match status" value="1"/>
</dbReference>
<organism evidence="2 3">
    <name type="scientific">Funiculus sociatus GB2-A5</name>
    <dbReference type="NCBI Taxonomy" id="2933946"/>
    <lineage>
        <taxon>Bacteria</taxon>
        <taxon>Bacillati</taxon>
        <taxon>Cyanobacteriota</taxon>
        <taxon>Cyanophyceae</taxon>
        <taxon>Coleofasciculales</taxon>
        <taxon>Coleofasciculaceae</taxon>
        <taxon>Funiculus</taxon>
    </lineage>
</organism>
<reference evidence="2 3" key="1">
    <citation type="submission" date="2022-04" db="EMBL/GenBank/DDBJ databases">
        <title>Positive selection, recombination, and allopatry shape intraspecific diversity of widespread and dominant cyanobacteria.</title>
        <authorList>
            <person name="Wei J."/>
            <person name="Shu W."/>
            <person name="Hu C."/>
        </authorList>
    </citation>
    <scope>NUCLEOTIDE SEQUENCE [LARGE SCALE GENOMIC DNA]</scope>
    <source>
        <strain evidence="2 3">GB2-A5</strain>
    </source>
</reference>